<name>B8C9S5_THAPS</name>
<feature type="region of interest" description="Disordered" evidence="2">
    <location>
        <begin position="555"/>
        <end position="665"/>
    </location>
</feature>
<dbReference type="GO" id="GO:0006270">
    <property type="term" value="P:DNA replication initiation"/>
    <property type="evidence" value="ECO:0000318"/>
    <property type="project" value="GO_Central"/>
</dbReference>
<feature type="domain" description="AAA+ ATPase" evidence="3">
    <location>
        <begin position="1539"/>
        <end position="1718"/>
    </location>
</feature>
<dbReference type="EMBL" id="CM000646">
    <property type="protein sequence ID" value="EED90095.1"/>
    <property type="molecule type" value="Genomic_DNA"/>
</dbReference>
<dbReference type="GO" id="GO:0016887">
    <property type="term" value="F:ATP hydrolysis activity"/>
    <property type="evidence" value="ECO:0007669"/>
    <property type="project" value="InterPro"/>
</dbReference>
<feature type="region of interest" description="Disordered" evidence="2">
    <location>
        <begin position="494"/>
        <end position="542"/>
    </location>
</feature>
<dbReference type="PANTHER" id="PTHR10763">
    <property type="entry name" value="CELL DIVISION CONTROL PROTEIN 6-RELATED"/>
    <property type="match status" value="1"/>
</dbReference>
<feature type="region of interest" description="Disordered" evidence="2">
    <location>
        <begin position="1206"/>
        <end position="1229"/>
    </location>
</feature>
<reference evidence="4 5" key="2">
    <citation type="journal article" date="2008" name="Nature">
        <title>The Phaeodactylum genome reveals the evolutionary history of diatom genomes.</title>
        <authorList>
            <person name="Bowler C."/>
            <person name="Allen A.E."/>
            <person name="Badger J.H."/>
            <person name="Grimwood J."/>
            <person name="Jabbari K."/>
            <person name="Kuo A."/>
            <person name="Maheswari U."/>
            <person name="Martens C."/>
            <person name="Maumus F."/>
            <person name="Otillar R.P."/>
            <person name="Rayko E."/>
            <person name="Salamov A."/>
            <person name="Vandepoele K."/>
            <person name="Beszteri B."/>
            <person name="Gruber A."/>
            <person name="Heijde M."/>
            <person name="Katinka M."/>
            <person name="Mock T."/>
            <person name="Valentin K."/>
            <person name="Verret F."/>
            <person name="Berges J.A."/>
            <person name="Brownlee C."/>
            <person name="Cadoret J.P."/>
            <person name="Chiovitti A."/>
            <person name="Choi C.J."/>
            <person name="Coesel S."/>
            <person name="De Martino A."/>
            <person name="Detter J.C."/>
            <person name="Durkin C."/>
            <person name="Falciatore A."/>
            <person name="Fournet J."/>
            <person name="Haruta M."/>
            <person name="Huysman M.J."/>
            <person name="Jenkins B.D."/>
            <person name="Jiroutova K."/>
            <person name="Jorgensen R.E."/>
            <person name="Joubert Y."/>
            <person name="Kaplan A."/>
            <person name="Kroger N."/>
            <person name="Kroth P.G."/>
            <person name="La Roche J."/>
            <person name="Lindquist E."/>
            <person name="Lommer M."/>
            <person name="Martin-Jezequel V."/>
            <person name="Lopez P.J."/>
            <person name="Lucas S."/>
            <person name="Mangogna M."/>
            <person name="McGinnis K."/>
            <person name="Medlin L.K."/>
            <person name="Montsant A."/>
            <person name="Oudot-Le Secq M.P."/>
            <person name="Napoli C."/>
            <person name="Obornik M."/>
            <person name="Parker M.S."/>
            <person name="Petit J.L."/>
            <person name="Porcel B.M."/>
            <person name="Poulsen N."/>
            <person name="Robison M."/>
            <person name="Rychlewski L."/>
            <person name="Rynearson T.A."/>
            <person name="Schmutz J."/>
            <person name="Shapiro H."/>
            <person name="Siaut M."/>
            <person name="Stanley M."/>
            <person name="Sussman M.R."/>
            <person name="Taylor A.R."/>
            <person name="Vardi A."/>
            <person name="von Dassow P."/>
            <person name="Vyverman W."/>
            <person name="Willis A."/>
            <person name="Wyrwicz L.S."/>
            <person name="Rokhsar D.S."/>
            <person name="Weissenbach J."/>
            <person name="Armbrust E.V."/>
            <person name="Green B.R."/>
            <person name="Van de Peer Y."/>
            <person name="Grigoriev I.V."/>
        </authorList>
    </citation>
    <scope>NUCLEOTIDE SEQUENCE [LARGE SCALE GENOMIC DNA]</scope>
    <source>
        <strain evidence="4 5">CCMP1335</strain>
    </source>
</reference>
<evidence type="ECO:0000313" key="5">
    <source>
        <dbReference type="Proteomes" id="UP000001449"/>
    </source>
</evidence>
<dbReference type="GO" id="GO:0005634">
    <property type="term" value="C:nucleus"/>
    <property type="evidence" value="ECO:0000318"/>
    <property type="project" value="GO_Central"/>
</dbReference>
<dbReference type="GO" id="GO:0003688">
    <property type="term" value="F:DNA replication origin binding"/>
    <property type="evidence" value="ECO:0000318"/>
    <property type="project" value="GO_Central"/>
</dbReference>
<dbReference type="Proteomes" id="UP000001449">
    <property type="component" value="Chromosome 10"/>
</dbReference>
<dbReference type="PaxDb" id="35128-Thaps8536"/>
<feature type="compositionally biased region" description="Low complexity" evidence="2">
    <location>
        <begin position="1158"/>
        <end position="1168"/>
    </location>
</feature>
<feature type="compositionally biased region" description="Pro residues" evidence="2">
    <location>
        <begin position="34"/>
        <end position="48"/>
    </location>
</feature>
<dbReference type="SMART" id="SM00382">
    <property type="entry name" value="AAA"/>
    <property type="match status" value="1"/>
</dbReference>
<dbReference type="Gene3D" id="3.40.50.300">
    <property type="entry name" value="P-loop containing nucleotide triphosphate hydrolases"/>
    <property type="match status" value="1"/>
</dbReference>
<feature type="region of interest" description="Disordered" evidence="2">
    <location>
        <begin position="1411"/>
        <end position="1480"/>
    </location>
</feature>
<dbReference type="Pfam" id="PF00004">
    <property type="entry name" value="AAA"/>
    <property type="match status" value="1"/>
</dbReference>
<feature type="compositionally biased region" description="Low complexity" evidence="2">
    <location>
        <begin position="1458"/>
        <end position="1468"/>
    </location>
</feature>
<feature type="compositionally biased region" description="Polar residues" evidence="2">
    <location>
        <begin position="578"/>
        <end position="596"/>
    </location>
</feature>
<evidence type="ECO:0000256" key="2">
    <source>
        <dbReference type="SAM" id="MobiDB-lite"/>
    </source>
</evidence>
<evidence type="ECO:0000313" key="4">
    <source>
        <dbReference type="EMBL" id="EED90095.1"/>
    </source>
</evidence>
<dbReference type="RefSeq" id="XP_002292899.1">
    <property type="nucleotide sequence ID" value="XM_002292863.1"/>
</dbReference>
<feature type="compositionally biased region" description="Polar residues" evidence="2">
    <location>
        <begin position="1206"/>
        <end position="1215"/>
    </location>
</feature>
<feature type="region of interest" description="Disordered" evidence="2">
    <location>
        <begin position="1137"/>
        <end position="1191"/>
    </location>
</feature>
<dbReference type="InterPro" id="IPR003593">
    <property type="entry name" value="AAA+_ATPase"/>
</dbReference>
<proteinExistence type="predicted"/>
<dbReference type="FunFam" id="1.10.8.60:FF:000354">
    <property type="entry name" value="Pre-initiation complex, subunit CDC6"/>
    <property type="match status" value="1"/>
</dbReference>
<dbReference type="InterPro" id="IPR027417">
    <property type="entry name" value="P-loop_NTPase"/>
</dbReference>
<dbReference type="SUPFAM" id="SSF52540">
    <property type="entry name" value="P-loop containing nucleoside triphosphate hydrolases"/>
    <property type="match status" value="1"/>
</dbReference>
<dbReference type="Gene3D" id="1.10.8.60">
    <property type="match status" value="1"/>
</dbReference>
<feature type="compositionally biased region" description="Low complexity" evidence="2">
    <location>
        <begin position="641"/>
        <end position="665"/>
    </location>
</feature>
<dbReference type="GO" id="GO:0033314">
    <property type="term" value="P:mitotic DNA replication checkpoint signaling"/>
    <property type="evidence" value="ECO:0000318"/>
    <property type="project" value="GO_Central"/>
</dbReference>
<sequence length="1912" mass="211269">MSSNSETSVLDQHLAYSDFCEPPPSAAPAATTPTAPPSPSHAPSPPSHEPSSGDVSANHLWPALKFDSLKQLMDNLTAALTPRVQTSTMSIMKAKVTLAMNTLMRECGVNFTADASRGCGVAYLLGRETVRRSLVLLLYTKRGEEVVYDQGVVHDFFGNFEEMSSAIGYCGQEEFVHAYALAMGRMESVVQEEGEGLGQQLASLNNSARKSVMQSAQKSGAGVVVQPAQKKEGKKSVYSVEEVGENALEKMMNSAEKEEKQQPPVETIEMNGCDVTSPMRGDDSLDSDSSMEVDASEMTWVEMYDQLKTSGWCYKHGVGLIDWVWVHPSHANTPVSELLKNYEEGEDYVTSENELKLYAMRRLGWKGDDYGEDNKGVSRSKRSRQKNEALPARRAVNSPLLEKNNPISTPAPAESALSSWPDMWDMMKTDGWIYKKGPALIDWIWIHPSKADMKMNDLMKQGTVGVDYVTSEEDLMRYAKTYYGWRGIVESPESSKEAEMADRIKKRKRRESSAKAEAAAPVTEPTRKNVGKGKSRMSISSGGKQLIQMNRAALRNSPATSATSDVSDASRFSDGAPSEQSVSCRTRSSVAGSPTVSEMEFGFGSTPSAKKRTAPKRLSYGKAGRNRSGRKKTEEEEESAESTSGYSETSASGASTSSGSSGSAESSVDATYQIMANKDAWLALMKLFGFTFASGKYYCLPGKENKPGSESKAVEGVHYFSSLEELRKNLCAYGLPTSKKALLDEERVDIERWVRYAHVANLPDGGIINPAHAGEPINHMQAWGMLQKLGFKHSSGGYKVQNPDITKNPLKFERQQDFYVHLARFGIPRVDGASELSQADRLTLDLFICNPGVENVNTFKRINPYCNEITPRRPRSRGASQSTEAAFGGVFVSQGIVQKNATRNRKYHVAFNALKSQRNFPSNLLSNEDAMDMLIANYGFDEKAGKGDYTYFCLPNVVPNEQVFLGVEYFESIQDLRVNLCAYGLPPQGSNASLTDEEQEDLEFWIRTAHLKLSPDDEKPAVVHMKPRQAKATLDKLGYQISKEFDRYCLPNADFHNPAFGIGGFTTLLDFFNHIARFGLVAAKDTDDMLEEEVLKLGLYIASVSTFDIRHRMECTMPVKSTPAKETSMPEIVVTSNVAQKQTNATQSKDNAGDEPDAAVSSQAAVVVEEADHDTPKQSPQKKQRTEGTLRNFFKPVMHTIASVFTPSRSGQVQNHPPAEQQFKSEESPQLSASCMEEKGDEEVEACFKDSPQNDKGNEQDAMLKTPSQPCGDDFVTPKNNATKDVAMNQKSASVSVLNVKVSPIEKKKAVEPAAVAPMRKNDRKLKKAQHPLMPWTDMMIQMKEDGMGYLNGTGLVSYYYLLPHCAGMKKSELTRHCKLGDDYFVSEEDLQRYARQNLGWKGDVVSPTLLTESPKKRHPLREPTEPNSPQKRTKESAAQSKEDSPSKKPRPTPQSSPVPAQQSSPESVDGCPADKQSTAKDKLESCQLALHPSFKGKSRIIAKSSTSTKVFEMEESIKDFMLKSMETGFDVSGMTSPSPGFMYICGGPGTGKTTLVNACANDMKKWAKKNNYNKPHFCFFNMASVHTALNEKDGVMKLMLRKFAKELEIDKNSELKAYESRLKKKVLVLVLDEIDMFFKKRDGNGEAWFRTLTSWAEDKQLCFSMIGISNSVNDTYSTRIREIGHPHELVFPAYNEGDILAILECRVGKKIVDYKALQLISRRVAASCGDARQALEITSNAIGKCLDAMSDEQRLLKVMSDEALPLVKLPHVMRAIREGNAVRHADIISGLPQAAKVVLCIAVSLSQVWGPRAEISVAQLKKYCVTATQHSLMDELDIGHIMNLVETLCDSGLLVAGNNGHFDAHNPEAKLQIGVQLDEVECALEESLLSQGFYRSLVDYVKREKCSNSCS</sequence>
<protein>
    <recommendedName>
        <fullName evidence="3">AAA+ ATPase domain-containing protein</fullName>
    </recommendedName>
</protein>
<feature type="compositionally biased region" description="Basic and acidic residues" evidence="2">
    <location>
        <begin position="1433"/>
        <end position="1447"/>
    </location>
</feature>
<dbReference type="GO" id="GO:0005524">
    <property type="term" value="F:ATP binding"/>
    <property type="evidence" value="ECO:0007669"/>
    <property type="project" value="InterPro"/>
</dbReference>
<dbReference type="InterPro" id="IPR050311">
    <property type="entry name" value="ORC1/CDC6"/>
</dbReference>
<keyword evidence="1" id="KW-0235">DNA replication</keyword>
<evidence type="ECO:0000259" key="3">
    <source>
        <dbReference type="SMART" id="SM00382"/>
    </source>
</evidence>
<dbReference type="HOGENOM" id="CLU_235592_0_0_1"/>
<reference evidence="4 5" key="1">
    <citation type="journal article" date="2004" name="Science">
        <title>The genome of the diatom Thalassiosira pseudonana: ecology, evolution, and metabolism.</title>
        <authorList>
            <person name="Armbrust E.V."/>
            <person name="Berges J.A."/>
            <person name="Bowler C."/>
            <person name="Green B.R."/>
            <person name="Martinez D."/>
            <person name="Putnam N.H."/>
            <person name="Zhou S."/>
            <person name="Allen A.E."/>
            <person name="Apt K.E."/>
            <person name="Bechner M."/>
            <person name="Brzezinski M.A."/>
            <person name="Chaal B.K."/>
            <person name="Chiovitti A."/>
            <person name="Davis A.K."/>
            <person name="Demarest M.S."/>
            <person name="Detter J.C."/>
            <person name="Glavina T."/>
            <person name="Goodstein D."/>
            <person name="Hadi M.Z."/>
            <person name="Hellsten U."/>
            <person name="Hildebrand M."/>
            <person name="Jenkins B.D."/>
            <person name="Jurka J."/>
            <person name="Kapitonov V.V."/>
            <person name="Kroger N."/>
            <person name="Lau W.W."/>
            <person name="Lane T.W."/>
            <person name="Larimer F.W."/>
            <person name="Lippmeier J.C."/>
            <person name="Lucas S."/>
            <person name="Medina M."/>
            <person name="Montsant A."/>
            <person name="Obornik M."/>
            <person name="Parker M.S."/>
            <person name="Palenik B."/>
            <person name="Pazour G.J."/>
            <person name="Richardson P.M."/>
            <person name="Rynearson T.A."/>
            <person name="Saito M.A."/>
            <person name="Schwartz D.C."/>
            <person name="Thamatrakoln K."/>
            <person name="Valentin K."/>
            <person name="Vardi A."/>
            <person name="Wilkerson F.P."/>
            <person name="Rokhsar D.S."/>
        </authorList>
    </citation>
    <scope>NUCLEOTIDE SEQUENCE [LARGE SCALE GENOMIC DNA]</scope>
    <source>
        <strain evidence="4 5">CCMP1335</strain>
    </source>
</reference>
<feature type="compositionally biased region" description="Polar residues" evidence="2">
    <location>
        <begin position="1137"/>
        <end position="1150"/>
    </location>
</feature>
<keyword evidence="5" id="KW-1185">Reference proteome</keyword>
<feature type="region of interest" description="Disordered" evidence="2">
    <location>
        <begin position="1"/>
        <end position="56"/>
    </location>
</feature>
<feature type="region of interest" description="Disordered" evidence="2">
    <location>
        <begin position="1248"/>
        <end position="1280"/>
    </location>
</feature>
<feature type="compositionally biased region" description="Low complexity" evidence="2">
    <location>
        <begin position="557"/>
        <end position="570"/>
    </location>
</feature>
<gene>
    <name evidence="4" type="ORF">THAPSDRAFT_8536</name>
</gene>
<dbReference type="STRING" id="35128.B8C9S5"/>
<accession>B8C9S5</accession>
<dbReference type="KEGG" id="tps:THAPSDRAFT_8536"/>
<dbReference type="FunFam" id="3.40.50.300:FF:003200">
    <property type="entry name" value="DNA clamp loader, putative"/>
    <property type="match status" value="1"/>
</dbReference>
<evidence type="ECO:0000256" key="1">
    <source>
        <dbReference type="ARBA" id="ARBA00022705"/>
    </source>
</evidence>
<feature type="compositionally biased region" description="Basic and acidic residues" evidence="2">
    <location>
        <begin position="494"/>
        <end position="503"/>
    </location>
</feature>
<dbReference type="eggNOG" id="KOG2227">
    <property type="taxonomic scope" value="Eukaryota"/>
</dbReference>
<feature type="compositionally biased region" description="Polar residues" evidence="2">
    <location>
        <begin position="1"/>
        <end position="10"/>
    </location>
</feature>
<organism evidence="4 5">
    <name type="scientific">Thalassiosira pseudonana</name>
    <name type="common">Marine diatom</name>
    <name type="synonym">Cyclotella nana</name>
    <dbReference type="NCBI Taxonomy" id="35128"/>
    <lineage>
        <taxon>Eukaryota</taxon>
        <taxon>Sar</taxon>
        <taxon>Stramenopiles</taxon>
        <taxon>Ochrophyta</taxon>
        <taxon>Bacillariophyta</taxon>
        <taxon>Coscinodiscophyceae</taxon>
        <taxon>Thalassiosirophycidae</taxon>
        <taxon>Thalassiosirales</taxon>
        <taxon>Thalassiosiraceae</taxon>
        <taxon>Thalassiosira</taxon>
    </lineage>
</organism>
<feature type="region of interest" description="Disordered" evidence="2">
    <location>
        <begin position="371"/>
        <end position="416"/>
    </location>
</feature>
<dbReference type="PANTHER" id="PTHR10763:SF26">
    <property type="entry name" value="CELL DIVISION CONTROL PROTEIN 6 HOMOLOG"/>
    <property type="match status" value="1"/>
</dbReference>
<dbReference type="InterPro" id="IPR003959">
    <property type="entry name" value="ATPase_AAA_core"/>
</dbReference>
<feature type="compositionally biased region" description="Basic and acidic residues" evidence="2">
    <location>
        <begin position="1248"/>
        <end position="1259"/>
    </location>
</feature>
<dbReference type="GeneID" id="7450750"/>
<dbReference type="InParanoid" id="B8C9S5"/>